<evidence type="ECO:0000256" key="1">
    <source>
        <dbReference type="ARBA" id="ARBA00004123"/>
    </source>
</evidence>
<dbReference type="InterPro" id="IPR036529">
    <property type="entry name" value="KIX_dom_sf"/>
</dbReference>
<dbReference type="Gene3D" id="1.10.246.20">
    <property type="entry name" value="Coactivator CBP, KIX domain"/>
    <property type="match status" value="1"/>
</dbReference>
<sequence length="665" mass="78489">MISQEERKQIVLHLFKLIKESKIFSNCTDKDIKDVALKFEAKAFNSSKSKEEYMKLMKLKFEKIINESKKTQEQNLISKEMCTTRSKMGDKELNKRLVTGDFTRNVNENVYLSKEIKSFSNNEIKNIGHTFDKKVNYSKDLDFKMPFDGVYKNTANTNTFNNFSDRRQIETGTRDYKQQFVNFNNSNKMPYVQYNYTKNYANDRDSLSYNQEYKKSINNFDNMPRGSINSRVGDINERSPRNNLNFYDYTVNNFIPKRKSHSENLFIYDNKNQNGKFNTDRNYFNSLQKNQDLKSLSKISTFPYNTQNAMYPTNLNNNVMYPTNLDNNVMYPTNLNNNVMYTSTRPDNYYPPYTNVYSTPPNNFTFNSPGRYEDSIHKGTSKSVKRSKYTNQMYENVHTKSNINQHYNTSNSSLNTNNNFNIQYRNPNSRFHMIDPSRMTNSKDSTAQIYNEQYNVNCNSSIYYKNNNISNLSSKCVNDDINQQDYNTTISNQCEESLEGNSTRLTNNKQLNDKEDDLSLDIDLSGDEQDIIKKLKLCNLSFERKYLSLEDIKILKESLCTAEVVQSKCYDICKENNISAKFKKYTKILSLQRKLLQVNIYIIDWREADEMLDFIKQYYIDVKDQVEKESLNQWVNFNECLNKTYSVFVSKKKQDPEWYLDLQEE</sequence>
<evidence type="ECO:0000313" key="5">
    <source>
        <dbReference type="Proteomes" id="UP000034350"/>
    </source>
</evidence>
<reference evidence="4 5" key="1">
    <citation type="journal article" date="2015" name="Environ. Microbiol.">
        <title>Genome analyses suggest the presence of polyploidy and recent human-driven expansions in eight global populations of the honeybee pathogen Nosema ceranae.</title>
        <authorList>
            <person name="Pelin A."/>
            <person name="Selman M."/>
            <person name="Aris-Brosou S."/>
            <person name="Farinelli L."/>
            <person name="Corradi N."/>
        </authorList>
    </citation>
    <scope>NUCLEOTIDE SEQUENCE [LARGE SCALE GENOMIC DNA]</scope>
    <source>
        <strain evidence="4 5">PA08 1199</strain>
    </source>
</reference>
<dbReference type="InterPro" id="IPR036546">
    <property type="entry name" value="MED15_KIX"/>
</dbReference>
<dbReference type="Pfam" id="PF16987">
    <property type="entry name" value="KIX_2"/>
    <property type="match status" value="1"/>
</dbReference>
<comment type="caution">
    <text evidence="4">The sequence shown here is derived from an EMBL/GenBank/DDBJ whole genome shotgun (WGS) entry which is preliminary data.</text>
</comment>
<proteinExistence type="predicted"/>
<feature type="domain" description="Mediator complex subunit 15 KIX" evidence="3">
    <location>
        <begin position="2"/>
        <end position="74"/>
    </location>
</feature>
<keyword evidence="5" id="KW-1185">Reference proteome</keyword>
<dbReference type="OMA" id="MYPTNLN"/>
<gene>
    <name evidence="4" type="ORF">AAJ76_3900026152</name>
</gene>
<evidence type="ECO:0000259" key="3">
    <source>
        <dbReference type="Pfam" id="PF16987"/>
    </source>
</evidence>
<dbReference type="RefSeq" id="XP_024330662.1">
    <property type="nucleotide sequence ID" value="XM_024475431.1"/>
</dbReference>
<protein>
    <submittedName>
        <fullName evidence="4">Mads domain-containing protein</fullName>
    </submittedName>
</protein>
<dbReference type="EMBL" id="JPQZ01000039">
    <property type="protein sequence ID" value="KKO74920.1"/>
    <property type="molecule type" value="Genomic_DNA"/>
</dbReference>
<dbReference type="VEuPathDB" id="MicrosporidiaDB:NCER_101439"/>
<organism evidence="4 5">
    <name type="scientific">Vairimorpha ceranae</name>
    <dbReference type="NCBI Taxonomy" id="40302"/>
    <lineage>
        <taxon>Eukaryota</taxon>
        <taxon>Fungi</taxon>
        <taxon>Fungi incertae sedis</taxon>
        <taxon>Microsporidia</taxon>
        <taxon>Nosematidae</taxon>
        <taxon>Vairimorpha</taxon>
    </lineage>
</organism>
<dbReference type="GO" id="GO:0006355">
    <property type="term" value="P:regulation of DNA-templated transcription"/>
    <property type="evidence" value="ECO:0007669"/>
    <property type="project" value="InterPro"/>
</dbReference>
<dbReference type="VEuPathDB" id="MicrosporidiaDB:AAJ76_3900026152"/>
<dbReference type="GeneID" id="36320374"/>
<dbReference type="Proteomes" id="UP000034350">
    <property type="component" value="Unassembled WGS sequence"/>
</dbReference>
<name>A0A0F9WDQ1_9MICR</name>
<dbReference type="GO" id="GO:0003712">
    <property type="term" value="F:transcription coregulator activity"/>
    <property type="evidence" value="ECO:0007669"/>
    <property type="project" value="InterPro"/>
</dbReference>
<dbReference type="VEuPathDB" id="MicrosporidiaDB:G9O61_00g020180"/>
<comment type="subcellular location">
    <subcellularLocation>
        <location evidence="1">Nucleus</location>
    </subcellularLocation>
</comment>
<dbReference type="OrthoDB" id="2189774at2759"/>
<keyword evidence="2" id="KW-0539">Nucleus</keyword>
<dbReference type="AlphaFoldDB" id="A0A0F9WDQ1"/>
<accession>A0A0F9WDQ1</accession>
<evidence type="ECO:0000256" key="2">
    <source>
        <dbReference type="ARBA" id="ARBA00023242"/>
    </source>
</evidence>
<dbReference type="GO" id="GO:0005634">
    <property type="term" value="C:nucleus"/>
    <property type="evidence" value="ECO:0007669"/>
    <property type="project" value="UniProtKB-SubCell"/>
</dbReference>
<evidence type="ECO:0000313" key="4">
    <source>
        <dbReference type="EMBL" id="KKO74920.1"/>
    </source>
</evidence>